<keyword evidence="3" id="KW-1185">Reference proteome</keyword>
<comment type="caution">
    <text evidence="2">The sequence shown here is derived from an EMBL/GenBank/DDBJ whole genome shotgun (WGS) entry which is preliminary data.</text>
</comment>
<name>A0A2K4YA71_9MYCO</name>
<organism evidence="2 3">
    <name type="scientific">Mycobacterium ahvazicum</name>
    <dbReference type="NCBI Taxonomy" id="1964395"/>
    <lineage>
        <taxon>Bacteria</taxon>
        <taxon>Bacillati</taxon>
        <taxon>Actinomycetota</taxon>
        <taxon>Actinomycetes</taxon>
        <taxon>Mycobacteriales</taxon>
        <taxon>Mycobacteriaceae</taxon>
        <taxon>Mycobacterium</taxon>
        <taxon>Mycobacterium simiae complex</taxon>
    </lineage>
</organism>
<sequence>VDLRRDRQEALADIVIELDDPTELFAVDPRALLSGTHRIDSGIDELVELLLAQKKHSRIQRIVLDIAGECSEEEAQNLVASVRRYGELSVRRANRQHDLIWRQGMRSLISGSVLFVVGIGLSYLFTRPMVGEVASELLGNGVFLVVAWVGLWYPLDVLFIAREQAKREARVSATMATMPVVVQTHAGAVHVAHLPALPTKPPSGHRSGRLRDKHIHLRGAPSTGAPSHS</sequence>
<keyword evidence="1" id="KW-0472">Membrane</keyword>
<feature type="transmembrane region" description="Helical" evidence="1">
    <location>
        <begin position="105"/>
        <end position="125"/>
    </location>
</feature>
<evidence type="ECO:0000256" key="1">
    <source>
        <dbReference type="SAM" id="Phobius"/>
    </source>
</evidence>
<dbReference type="Proteomes" id="UP000236318">
    <property type="component" value="Unassembled WGS sequence"/>
</dbReference>
<protein>
    <submittedName>
        <fullName evidence="2">Uncharacterized protein</fullName>
    </submittedName>
</protein>
<keyword evidence="1" id="KW-0812">Transmembrane</keyword>
<proteinExistence type="predicted"/>
<accession>A0A2K4YA71</accession>
<evidence type="ECO:0000313" key="2">
    <source>
        <dbReference type="EMBL" id="SOX53695.1"/>
    </source>
</evidence>
<feature type="transmembrane region" description="Helical" evidence="1">
    <location>
        <begin position="137"/>
        <end position="161"/>
    </location>
</feature>
<dbReference type="AlphaFoldDB" id="A0A2K4YA71"/>
<dbReference type="EMBL" id="FXEG02000002">
    <property type="protein sequence ID" value="SOX53695.1"/>
    <property type="molecule type" value="Genomic_DNA"/>
</dbReference>
<reference evidence="2" key="1">
    <citation type="submission" date="2018-01" db="EMBL/GenBank/DDBJ databases">
        <authorList>
            <consortium name="Urmite Genomes"/>
        </authorList>
    </citation>
    <scope>NUCLEOTIDE SEQUENCE [LARGE SCALE GENOMIC DNA]</scope>
    <source>
        <strain evidence="2">AFP003</strain>
    </source>
</reference>
<evidence type="ECO:0000313" key="3">
    <source>
        <dbReference type="Proteomes" id="UP000236318"/>
    </source>
</evidence>
<feature type="non-terminal residue" evidence="2">
    <location>
        <position position="1"/>
    </location>
</feature>
<keyword evidence="1" id="KW-1133">Transmembrane helix</keyword>
<gene>
    <name evidence="2" type="ORF">MAAFP003_2369</name>
</gene>